<sequence>MREQRKFEVRLHPDAVKEYEKLDGSVLNIVNKAIDELELRANETGKILRNNKDTKLGGCKEKN</sequence>
<dbReference type="Proteomes" id="UP000037043">
    <property type="component" value="Unassembled WGS sequence"/>
</dbReference>
<dbReference type="AlphaFoldDB" id="A0A0L6ZA39"/>
<gene>
    <name evidence="1" type="ORF">CLHOM_19240</name>
</gene>
<protein>
    <submittedName>
        <fullName evidence="1">Uncharacterized protein</fullName>
    </submittedName>
</protein>
<dbReference type="EMBL" id="LHUR01000022">
    <property type="protein sequence ID" value="KOA19835.1"/>
    <property type="molecule type" value="Genomic_DNA"/>
</dbReference>
<dbReference type="PATRIC" id="fig|1121318.3.peg.1944"/>
<organism evidence="1 2">
    <name type="scientific">Clostridium homopropionicum DSM 5847</name>
    <dbReference type="NCBI Taxonomy" id="1121318"/>
    <lineage>
        <taxon>Bacteria</taxon>
        <taxon>Bacillati</taxon>
        <taxon>Bacillota</taxon>
        <taxon>Clostridia</taxon>
        <taxon>Eubacteriales</taxon>
        <taxon>Clostridiaceae</taxon>
        <taxon>Clostridium</taxon>
    </lineage>
</organism>
<name>A0A0L6ZA39_9CLOT</name>
<accession>A0A0L6ZA39</accession>
<dbReference type="STRING" id="36844.SAMN04488501_10268"/>
<dbReference type="Gene3D" id="3.30.2310.20">
    <property type="entry name" value="RelE-like"/>
    <property type="match status" value="1"/>
</dbReference>
<keyword evidence="2" id="KW-1185">Reference proteome</keyword>
<proteinExistence type="predicted"/>
<comment type="caution">
    <text evidence="1">The sequence shown here is derived from an EMBL/GenBank/DDBJ whole genome shotgun (WGS) entry which is preliminary data.</text>
</comment>
<dbReference type="RefSeq" id="WP_052221461.1">
    <property type="nucleotide sequence ID" value="NZ_LHUR01000022.1"/>
</dbReference>
<evidence type="ECO:0000313" key="1">
    <source>
        <dbReference type="EMBL" id="KOA19835.1"/>
    </source>
</evidence>
<reference evidence="2" key="1">
    <citation type="submission" date="2015-08" db="EMBL/GenBank/DDBJ databases">
        <title>Genome sequence of the strict anaerobe Clostridium homopropionicum LuHBu1 (DSM 5847T).</title>
        <authorList>
            <person name="Poehlein A."/>
            <person name="Beck M."/>
            <person name="Schiel-Bengelsdorf B."/>
            <person name="Bengelsdorf F.R."/>
            <person name="Daniel R."/>
            <person name="Duerre P."/>
        </authorList>
    </citation>
    <scope>NUCLEOTIDE SEQUENCE [LARGE SCALE GENOMIC DNA]</scope>
    <source>
        <strain evidence="2">DSM 5847</strain>
    </source>
</reference>
<dbReference type="InterPro" id="IPR035093">
    <property type="entry name" value="RelE/ParE_toxin_dom_sf"/>
</dbReference>
<evidence type="ECO:0000313" key="2">
    <source>
        <dbReference type="Proteomes" id="UP000037043"/>
    </source>
</evidence>